<evidence type="ECO:0000313" key="2">
    <source>
        <dbReference type="EMBL" id="CEN55684.1"/>
    </source>
</evidence>
<name>A0A0B7ITY3_9PROT</name>
<evidence type="ECO:0000256" key="1">
    <source>
        <dbReference type="SAM" id="Phobius"/>
    </source>
</evidence>
<keyword evidence="1" id="KW-1133">Transmembrane helix</keyword>
<gene>
    <name evidence="2" type="ORF">BN1209_0641</name>
</gene>
<proteinExistence type="predicted"/>
<evidence type="ECO:0008006" key="4">
    <source>
        <dbReference type="Google" id="ProtNLM"/>
    </source>
</evidence>
<feature type="transmembrane region" description="Helical" evidence="1">
    <location>
        <begin position="95"/>
        <end position="112"/>
    </location>
</feature>
<protein>
    <recommendedName>
        <fullName evidence="4">DUF3429 domain-containing protein</fullName>
    </recommendedName>
</protein>
<dbReference type="HOGENOM" id="CLU_045137_3_3_4"/>
<dbReference type="STRING" id="1581680.BN1209_0641"/>
<accession>A0A0B7ITY3</accession>
<dbReference type="EMBL" id="LN794158">
    <property type="protein sequence ID" value="CEN55684.1"/>
    <property type="molecule type" value="Genomic_DNA"/>
</dbReference>
<keyword evidence="1" id="KW-0472">Membrane</keyword>
<dbReference type="PANTHER" id="PTHR15887">
    <property type="entry name" value="TRANSMEMBRANE PROTEIN 69"/>
    <property type="match status" value="1"/>
</dbReference>
<dbReference type="InterPro" id="IPR021836">
    <property type="entry name" value="DUF3429"/>
</dbReference>
<feature type="transmembrane region" description="Helical" evidence="1">
    <location>
        <begin position="49"/>
        <end position="75"/>
    </location>
</feature>
<feature type="transmembrane region" description="Helical" evidence="1">
    <location>
        <begin position="6"/>
        <end position="29"/>
    </location>
</feature>
<reference evidence="3" key="1">
    <citation type="submission" date="2014-12" db="EMBL/GenBank/DDBJ databases">
        <authorList>
            <person name="Salcher M.M."/>
        </authorList>
    </citation>
    <scope>NUCLEOTIDE SEQUENCE [LARGE SCALE GENOMIC DNA]</scope>
    <source>
        <strain evidence="3">MMS-10A-171</strain>
    </source>
</reference>
<dbReference type="AlphaFoldDB" id="A0A0B7ITY3"/>
<sequence>MVWRNLLISYAAVILSFLGAVYWGVAMIVKEMPIKKRNVMLSWSVIPSIVAWIGLLIPQVYGLIVMSIFFVISFFMDMQLMKSEAKPTWYLPLRFQLTVVVTTCLVTAAYLVKPVLINV</sequence>
<evidence type="ECO:0000313" key="3">
    <source>
        <dbReference type="Proteomes" id="UP000056322"/>
    </source>
</evidence>
<dbReference type="KEGG" id="mbac:BN1209_0641"/>
<keyword evidence="1" id="KW-0812">Transmembrane</keyword>
<dbReference type="Pfam" id="PF11911">
    <property type="entry name" value="DUF3429"/>
    <property type="match status" value="1"/>
</dbReference>
<keyword evidence="3" id="KW-1185">Reference proteome</keyword>
<organism evidence="2 3">
    <name type="scientific">Candidatus Methylopumilus turicensis</name>
    <dbReference type="NCBI Taxonomy" id="1581680"/>
    <lineage>
        <taxon>Bacteria</taxon>
        <taxon>Pseudomonadati</taxon>
        <taxon>Pseudomonadota</taxon>
        <taxon>Betaproteobacteria</taxon>
        <taxon>Nitrosomonadales</taxon>
        <taxon>Methylophilaceae</taxon>
        <taxon>Candidatus Methylopumilus</taxon>
    </lineage>
</organism>
<dbReference type="PANTHER" id="PTHR15887:SF1">
    <property type="entry name" value="TRANSMEMBRANE PROTEIN 69"/>
    <property type="match status" value="1"/>
</dbReference>
<dbReference type="Proteomes" id="UP000056322">
    <property type="component" value="Chromosome 1"/>
</dbReference>